<dbReference type="NCBIfam" id="TIGR00676">
    <property type="entry name" value="fadh2"/>
    <property type="match status" value="1"/>
</dbReference>
<reference evidence="14" key="1">
    <citation type="submission" date="2012-06" db="EMBL/GenBank/DDBJ databases">
        <title>Genome analysis of multiple Granulibacter bethesdensis isolates demonstrates substantial genome diversity.</title>
        <authorList>
            <person name="Greenberg D.E."/>
            <person name="Porcella S.F."/>
            <person name="Zarember K."/>
            <person name="Zelazny A.M."/>
            <person name="Bruno D."/>
            <person name="Martens C."/>
            <person name="Barbian K.D."/>
            <person name="Jaske E."/>
            <person name="Holland S.M."/>
        </authorList>
    </citation>
    <scope>NUCLEOTIDE SEQUENCE [LARGE SCALE GENOMIC DNA]</scope>
    <source>
        <strain evidence="14">CGDNIH3</strain>
    </source>
</reference>
<accession>A0AAN0VET5</accession>
<evidence type="ECO:0000256" key="3">
    <source>
        <dbReference type="ARBA" id="ARBA00006743"/>
    </source>
</evidence>
<name>A0AAN0VET5_9PROT</name>
<dbReference type="InterPro" id="IPR029041">
    <property type="entry name" value="FAD-linked_oxidoreductase-like"/>
</dbReference>
<dbReference type="Gene3D" id="3.20.20.220">
    <property type="match status" value="1"/>
</dbReference>
<keyword evidence="6 12" id="KW-0274">FAD</keyword>
<dbReference type="GO" id="GO:0106312">
    <property type="term" value="F:methylenetetrahydrofolate reductase (NADH) activity"/>
    <property type="evidence" value="ECO:0007669"/>
    <property type="project" value="UniProtKB-EC"/>
</dbReference>
<comment type="cofactor">
    <cofactor evidence="1 12">
        <name>FAD</name>
        <dbReference type="ChEBI" id="CHEBI:57692"/>
    </cofactor>
</comment>
<dbReference type="InterPro" id="IPR003171">
    <property type="entry name" value="Mehydrof_redctse-like"/>
</dbReference>
<dbReference type="GO" id="GO:0005829">
    <property type="term" value="C:cytosol"/>
    <property type="evidence" value="ECO:0007669"/>
    <property type="project" value="InterPro"/>
</dbReference>
<comment type="pathway">
    <text evidence="10">Amino-acid biosynthesis; L-methionine biosynthesis via de novo pathway.</text>
</comment>
<gene>
    <name evidence="13" type="ORF">GbCGDNIH3_0206</name>
</gene>
<dbReference type="GO" id="GO:0071949">
    <property type="term" value="F:FAD binding"/>
    <property type="evidence" value="ECO:0007669"/>
    <property type="project" value="TreeGrafter"/>
</dbReference>
<dbReference type="GO" id="GO:0009086">
    <property type="term" value="P:methionine biosynthetic process"/>
    <property type="evidence" value="ECO:0007669"/>
    <property type="project" value="UniProtKB-KW"/>
</dbReference>
<dbReference type="KEGG" id="gbc:GbCGDNIH3_0206"/>
<evidence type="ECO:0000256" key="2">
    <source>
        <dbReference type="ARBA" id="ARBA00004777"/>
    </source>
</evidence>
<comment type="pathway">
    <text evidence="2 12">One-carbon metabolism; tetrahydrofolate interconversion.</text>
</comment>
<protein>
    <recommendedName>
        <fullName evidence="12">Methylenetetrahydrofolate reductase</fullName>
        <ecNumber evidence="12">1.5.1.54</ecNumber>
    </recommendedName>
</protein>
<organism evidence="13 14">
    <name type="scientific">Granulibacter bethesdensis</name>
    <dbReference type="NCBI Taxonomy" id="364410"/>
    <lineage>
        <taxon>Bacteria</taxon>
        <taxon>Pseudomonadati</taxon>
        <taxon>Pseudomonadota</taxon>
        <taxon>Alphaproteobacteria</taxon>
        <taxon>Acetobacterales</taxon>
        <taxon>Acetobacteraceae</taxon>
        <taxon>Granulibacter</taxon>
    </lineage>
</organism>
<evidence type="ECO:0000256" key="8">
    <source>
        <dbReference type="ARBA" id="ARBA00023027"/>
    </source>
</evidence>
<dbReference type="GO" id="GO:0035999">
    <property type="term" value="P:tetrahydrofolate interconversion"/>
    <property type="evidence" value="ECO:0007669"/>
    <property type="project" value="TreeGrafter"/>
</dbReference>
<evidence type="ECO:0000256" key="1">
    <source>
        <dbReference type="ARBA" id="ARBA00001974"/>
    </source>
</evidence>
<keyword evidence="5 12" id="KW-0285">Flavoprotein</keyword>
<evidence type="ECO:0000313" key="13">
    <source>
        <dbReference type="EMBL" id="AHJ61955.1"/>
    </source>
</evidence>
<dbReference type="AlphaFoldDB" id="A0AAN0VET5"/>
<evidence type="ECO:0000256" key="5">
    <source>
        <dbReference type="ARBA" id="ARBA00022630"/>
    </source>
</evidence>
<dbReference type="SUPFAM" id="SSF51730">
    <property type="entry name" value="FAD-linked oxidoreductase"/>
    <property type="match status" value="1"/>
</dbReference>
<keyword evidence="7 12" id="KW-0560">Oxidoreductase</keyword>
<evidence type="ECO:0000256" key="12">
    <source>
        <dbReference type="RuleBase" id="RU003862"/>
    </source>
</evidence>
<dbReference type="InterPro" id="IPR004620">
    <property type="entry name" value="MTHF_reductase_bac"/>
</dbReference>
<dbReference type="CDD" id="cd00537">
    <property type="entry name" value="MTHFR"/>
    <property type="match status" value="1"/>
</dbReference>
<evidence type="ECO:0000256" key="7">
    <source>
        <dbReference type="ARBA" id="ARBA00023002"/>
    </source>
</evidence>
<dbReference type="EC" id="1.5.1.54" evidence="12"/>
<sequence length="340" mass="37131">MTTPTGFSLPVRGDGWRQRDMNRLAGQEQQGASATLRRWLTGPRVTGLPAMDAEHPVPLLSFEFFPPKTAALERQLWSCIRRLEPLGPRFVSVTYGAGGSTQARTHETVARIVRETSLTPAAHLTCVGATRDEVDEVARHYWEAGVRHIVALRGDMPGGAPYQPHPGGYAYASDLVAGLKRIGDFEISVAAYPETHPAAPDAGFDLDNLKRKLDAGATRAITQYFFDTDTFLRFLDRCLVAGITAPIVPGIMPVSNYAQAVRFSTAIGTSVPDWLGRLFDGLEDDVETRRMVAAVVAAEQVRLLQANGIDEFHFYTLNRPDLVYAIARILGVHPPAAPVA</sequence>
<keyword evidence="8" id="KW-0520">NAD</keyword>
<evidence type="ECO:0000256" key="11">
    <source>
        <dbReference type="ARBA" id="ARBA00048628"/>
    </source>
</evidence>
<dbReference type="PANTHER" id="PTHR45754:SF3">
    <property type="entry name" value="METHYLENETETRAHYDROFOLATE REDUCTASE (NADPH)"/>
    <property type="match status" value="1"/>
</dbReference>
<dbReference type="Pfam" id="PF02219">
    <property type="entry name" value="MTHFR"/>
    <property type="match status" value="1"/>
</dbReference>
<proteinExistence type="inferred from homology"/>
<keyword evidence="4" id="KW-0028">Amino-acid biosynthesis</keyword>
<evidence type="ECO:0000313" key="14">
    <source>
        <dbReference type="Proteomes" id="UP000019438"/>
    </source>
</evidence>
<comment type="similarity">
    <text evidence="3 12">Belongs to the methylenetetrahydrofolate reductase family.</text>
</comment>
<evidence type="ECO:0000256" key="9">
    <source>
        <dbReference type="ARBA" id="ARBA00023167"/>
    </source>
</evidence>
<evidence type="ECO:0000256" key="6">
    <source>
        <dbReference type="ARBA" id="ARBA00022827"/>
    </source>
</evidence>
<keyword evidence="9" id="KW-0486">Methionine biosynthesis</keyword>
<evidence type="ECO:0000256" key="10">
    <source>
        <dbReference type="ARBA" id="ARBA00034478"/>
    </source>
</evidence>
<evidence type="ECO:0000256" key="4">
    <source>
        <dbReference type="ARBA" id="ARBA00022605"/>
    </source>
</evidence>
<dbReference type="PANTHER" id="PTHR45754">
    <property type="entry name" value="METHYLENETETRAHYDROFOLATE REDUCTASE"/>
    <property type="match status" value="1"/>
</dbReference>
<comment type="catalytic activity">
    <reaction evidence="11">
        <text>(6S)-5-methyl-5,6,7,8-tetrahydrofolate + NAD(+) = (6R)-5,10-methylene-5,6,7,8-tetrahydrofolate + NADH + H(+)</text>
        <dbReference type="Rhea" id="RHEA:19821"/>
        <dbReference type="ChEBI" id="CHEBI:15378"/>
        <dbReference type="ChEBI" id="CHEBI:15636"/>
        <dbReference type="ChEBI" id="CHEBI:18608"/>
        <dbReference type="ChEBI" id="CHEBI:57540"/>
        <dbReference type="ChEBI" id="CHEBI:57945"/>
        <dbReference type="EC" id="1.5.1.54"/>
    </reaction>
    <physiologicalReaction direction="right-to-left" evidence="11">
        <dbReference type="Rhea" id="RHEA:19823"/>
    </physiologicalReaction>
</comment>
<dbReference type="Proteomes" id="UP000019438">
    <property type="component" value="Chromosome"/>
</dbReference>
<dbReference type="EMBL" id="CP003181">
    <property type="protein sequence ID" value="AHJ61955.1"/>
    <property type="molecule type" value="Genomic_DNA"/>
</dbReference>